<evidence type="ECO:0000313" key="7">
    <source>
        <dbReference type="EMBL" id="CAH0368350.1"/>
    </source>
</evidence>
<reference evidence="7" key="1">
    <citation type="submission" date="2021-11" db="EMBL/GenBank/DDBJ databases">
        <authorList>
            <consortium name="Genoscope - CEA"/>
            <person name="William W."/>
        </authorList>
    </citation>
    <scope>NUCLEOTIDE SEQUENCE</scope>
</reference>
<protein>
    <recommendedName>
        <fullName evidence="9">5'-nucleotidase</fullName>
    </recommendedName>
</protein>
<dbReference type="Pfam" id="PF05761">
    <property type="entry name" value="5_nucleotid"/>
    <property type="match status" value="1"/>
</dbReference>
<dbReference type="Gene3D" id="3.40.50.1000">
    <property type="entry name" value="HAD superfamily/HAD-like"/>
    <property type="match status" value="1"/>
</dbReference>
<evidence type="ECO:0008006" key="9">
    <source>
        <dbReference type="Google" id="ProtNLM"/>
    </source>
</evidence>
<keyword evidence="3" id="KW-0378">Hydrolase</keyword>
<dbReference type="NCBIfam" id="TIGR02244">
    <property type="entry name" value="HAD-IG-Ncltidse"/>
    <property type="match status" value="1"/>
</dbReference>
<evidence type="ECO:0000256" key="5">
    <source>
        <dbReference type="SAM" id="Coils"/>
    </source>
</evidence>
<dbReference type="SUPFAM" id="SSF56784">
    <property type="entry name" value="HAD-like"/>
    <property type="match status" value="1"/>
</dbReference>
<dbReference type="GO" id="GO:0008253">
    <property type="term" value="F:5'-nucleotidase activity"/>
    <property type="evidence" value="ECO:0007669"/>
    <property type="project" value="TreeGrafter"/>
</dbReference>
<dbReference type="InterPro" id="IPR008380">
    <property type="entry name" value="HAD-SF_hydro_IG_5-nucl"/>
</dbReference>
<evidence type="ECO:0000256" key="1">
    <source>
        <dbReference type="ARBA" id="ARBA00009589"/>
    </source>
</evidence>
<keyword evidence="2" id="KW-0479">Metal-binding</keyword>
<organism evidence="7 8">
    <name type="scientific">Pelagomonas calceolata</name>
    <dbReference type="NCBI Taxonomy" id="35677"/>
    <lineage>
        <taxon>Eukaryota</taxon>
        <taxon>Sar</taxon>
        <taxon>Stramenopiles</taxon>
        <taxon>Ochrophyta</taxon>
        <taxon>Pelagophyceae</taxon>
        <taxon>Pelagomonadales</taxon>
        <taxon>Pelagomonadaceae</taxon>
        <taxon>Pelagomonas</taxon>
    </lineage>
</organism>
<keyword evidence="6" id="KW-0732">Signal</keyword>
<dbReference type="InterPro" id="IPR036412">
    <property type="entry name" value="HAD-like_sf"/>
</dbReference>
<sequence>MRALLCLAFLPGLRSFAPTPRRHRIQLKSVEDVHGDEVLAPTEELSTPSSDFVSDLRKNATRQKHAIGYGSSTTYDKTSLTNELPYASATPAQTPKRESRVFCSRDLKLENIKVIGYDMDYTIVHYKWREWEALAYACAKACLEYLGFPVSDLEFDDPDLACRGLVIDTERGNFLKIDRHGFVRRAMHGKRRLAPDELEELYGRKLVDLRDRRFSFLNTLFSVSEGVLYSQLVSKLDSGALVRDASPPFDASKVSNYADLYRAVSSALARAHGGKASPSEIKEAVFADPARYTQREPEKLRRMLADQRRSGKKLALITNSDWWYTDTMMRFVCGDDLEPSGADWRDLFDVVVCSARKPAFFTTEKLPFYELALDEVGSRERVAGSAPLLREAKQMRCGRVYCGGSARLVEKLFNSKEDELLYVGDHLFTDANAVKASMRWRTALVVQELDLEIRAAATETRRTAQIDALLGERDNLESELNVKRLALERWDQDRQPSPGLADEAHAEEYRRDVVSLRAAVKQVDDRLEPLLARVGEAFNRHWGYLTRAGHDDKSHIARQIEKYADVYCAKVTNLDAYTPFHHFRAAPVDLAHTMAAVSSPSDL</sequence>
<dbReference type="Proteomes" id="UP000789595">
    <property type="component" value="Unassembled WGS sequence"/>
</dbReference>
<feature type="chain" id="PRO_5035231621" description="5'-nucleotidase" evidence="6">
    <location>
        <begin position="16"/>
        <end position="603"/>
    </location>
</feature>
<dbReference type="GO" id="GO:0046872">
    <property type="term" value="F:metal ion binding"/>
    <property type="evidence" value="ECO:0007669"/>
    <property type="project" value="UniProtKB-KW"/>
</dbReference>
<dbReference type="AlphaFoldDB" id="A0A8J2WWA9"/>
<gene>
    <name evidence="7" type="ORF">PECAL_2P14120</name>
</gene>
<dbReference type="PANTHER" id="PTHR12103">
    <property type="entry name" value="5'-NUCLEOTIDASE DOMAIN-CONTAINING"/>
    <property type="match status" value="1"/>
</dbReference>
<keyword evidence="8" id="KW-1185">Reference proteome</keyword>
<dbReference type="InterPro" id="IPR023214">
    <property type="entry name" value="HAD_sf"/>
</dbReference>
<evidence type="ECO:0000256" key="2">
    <source>
        <dbReference type="ARBA" id="ARBA00022723"/>
    </source>
</evidence>
<evidence type="ECO:0000256" key="4">
    <source>
        <dbReference type="ARBA" id="ARBA00022842"/>
    </source>
</evidence>
<evidence type="ECO:0000256" key="6">
    <source>
        <dbReference type="SAM" id="SignalP"/>
    </source>
</evidence>
<comment type="caution">
    <text evidence="7">The sequence shown here is derived from an EMBL/GenBank/DDBJ whole genome shotgun (WGS) entry which is preliminary data.</text>
</comment>
<evidence type="ECO:0000313" key="8">
    <source>
        <dbReference type="Proteomes" id="UP000789595"/>
    </source>
</evidence>
<accession>A0A8J2WWA9</accession>
<dbReference type="OrthoDB" id="409330at2759"/>
<evidence type="ECO:0000256" key="3">
    <source>
        <dbReference type="ARBA" id="ARBA00022801"/>
    </source>
</evidence>
<proteinExistence type="inferred from homology"/>
<keyword evidence="5" id="KW-0175">Coiled coil</keyword>
<feature type="signal peptide" evidence="6">
    <location>
        <begin position="1"/>
        <end position="15"/>
    </location>
</feature>
<dbReference type="EMBL" id="CAKKNE010000002">
    <property type="protein sequence ID" value="CAH0368350.1"/>
    <property type="molecule type" value="Genomic_DNA"/>
</dbReference>
<keyword evidence="4" id="KW-0460">Magnesium</keyword>
<dbReference type="PANTHER" id="PTHR12103:SF22">
    <property type="entry name" value="HAD-SUPERFAMILY HYDROLASE, SUBFAMILY IG, 5'-NUCLEOTIDASE"/>
    <property type="match status" value="1"/>
</dbReference>
<comment type="similarity">
    <text evidence="1">Belongs to the 5'(3')-deoxyribonucleotidase family.</text>
</comment>
<name>A0A8J2WWA9_9STRA</name>
<feature type="coiled-coil region" evidence="5">
    <location>
        <begin position="466"/>
        <end position="526"/>
    </location>
</feature>